<dbReference type="InterPro" id="IPR004843">
    <property type="entry name" value="Calcineurin-like_PHP"/>
</dbReference>
<organism evidence="2 3">
    <name type="scientific">Anaerolinea thermophila</name>
    <dbReference type="NCBI Taxonomy" id="167964"/>
    <lineage>
        <taxon>Bacteria</taxon>
        <taxon>Bacillati</taxon>
        <taxon>Chloroflexota</taxon>
        <taxon>Anaerolineae</taxon>
        <taxon>Anaerolineales</taxon>
        <taxon>Anaerolineaceae</taxon>
        <taxon>Anaerolinea</taxon>
    </lineage>
</organism>
<dbReference type="Gene3D" id="3.60.21.10">
    <property type="match status" value="1"/>
</dbReference>
<dbReference type="SUPFAM" id="SSF56300">
    <property type="entry name" value="Metallo-dependent phosphatases"/>
    <property type="match status" value="1"/>
</dbReference>
<name>A0A101FWW7_9CHLR</name>
<dbReference type="Proteomes" id="UP000064249">
    <property type="component" value="Unassembled WGS sequence"/>
</dbReference>
<sequence length="218" mass="25234">MEILTVSDRECSRVYSNSIKNRFKNVDLAVSCGDLSYYYLEFIISSLDIPLYYIHGNHAKEIEYGCDGYRKSPWGAIDLHKKVIHDKKTNLILSGIQGSLRYNGGDYQYSQAEMWAKVMQLVPALLWHKIRYGRFLDIFVTHAPPWGIHDQKDPAHQGVKAFNWLIKTFKPSYHLHGHVHVYSPNTVTETVLVDTVIMNSYGFRKLILLDQKELQRAT</sequence>
<dbReference type="EMBL" id="LGFU01000148">
    <property type="protein sequence ID" value="KUK45797.1"/>
    <property type="molecule type" value="Genomic_DNA"/>
</dbReference>
<accession>A0A101FWW7</accession>
<gene>
    <name evidence="2" type="ORF">XD73_1328</name>
</gene>
<reference evidence="2 3" key="1">
    <citation type="journal article" date="2015" name="MBio">
        <title>Genome-Resolved Metagenomic Analysis Reveals Roles for Candidate Phyla and Other Microbial Community Members in Biogeochemical Transformations in Oil Reservoirs.</title>
        <authorList>
            <person name="Hu P."/>
            <person name="Tom L."/>
            <person name="Singh A."/>
            <person name="Thomas B.C."/>
            <person name="Baker B.J."/>
            <person name="Piceno Y.M."/>
            <person name="Andersen G.L."/>
            <person name="Banfield J.F."/>
        </authorList>
    </citation>
    <scope>NUCLEOTIDE SEQUENCE [LARGE SCALE GENOMIC DNA]</scope>
    <source>
        <strain evidence="2">46_16</strain>
    </source>
</reference>
<dbReference type="InterPro" id="IPR029052">
    <property type="entry name" value="Metallo-depent_PP-like"/>
</dbReference>
<protein>
    <recommendedName>
        <fullName evidence="1">Calcineurin-like phosphoesterase domain-containing protein</fullName>
    </recommendedName>
</protein>
<dbReference type="GO" id="GO:0016787">
    <property type="term" value="F:hydrolase activity"/>
    <property type="evidence" value="ECO:0007669"/>
    <property type="project" value="InterPro"/>
</dbReference>
<proteinExistence type="predicted"/>
<dbReference type="Pfam" id="PF00149">
    <property type="entry name" value="Metallophos"/>
    <property type="match status" value="1"/>
</dbReference>
<feature type="domain" description="Calcineurin-like phosphoesterase" evidence="1">
    <location>
        <begin position="25"/>
        <end position="182"/>
    </location>
</feature>
<evidence type="ECO:0000313" key="2">
    <source>
        <dbReference type="EMBL" id="KUK45797.1"/>
    </source>
</evidence>
<dbReference type="AlphaFoldDB" id="A0A101FWW7"/>
<evidence type="ECO:0000259" key="1">
    <source>
        <dbReference type="Pfam" id="PF00149"/>
    </source>
</evidence>
<evidence type="ECO:0000313" key="3">
    <source>
        <dbReference type="Proteomes" id="UP000064249"/>
    </source>
</evidence>
<comment type="caution">
    <text evidence="2">The sequence shown here is derived from an EMBL/GenBank/DDBJ whole genome shotgun (WGS) entry which is preliminary data.</text>
</comment>